<evidence type="ECO:0000313" key="6">
    <source>
        <dbReference type="EMBL" id="NGO70359.1"/>
    </source>
</evidence>
<dbReference type="InterPro" id="IPR016162">
    <property type="entry name" value="Ald_DH_N"/>
</dbReference>
<feature type="domain" description="Aldehyde dehydrogenase" evidence="5">
    <location>
        <begin position="22"/>
        <end position="474"/>
    </location>
</feature>
<dbReference type="Proteomes" id="UP000477722">
    <property type="component" value="Unassembled WGS sequence"/>
</dbReference>
<evidence type="ECO:0000259" key="5">
    <source>
        <dbReference type="Pfam" id="PF00171"/>
    </source>
</evidence>
<comment type="similarity">
    <text evidence="3">Belongs to the aldehyde dehydrogenase family.</text>
</comment>
<dbReference type="EMBL" id="JAAKZZ010000188">
    <property type="protein sequence ID" value="NGO70359.1"/>
    <property type="molecule type" value="Genomic_DNA"/>
</dbReference>
<keyword evidence="1 3" id="KW-0560">Oxidoreductase</keyword>
<dbReference type="InterPro" id="IPR016161">
    <property type="entry name" value="Ald_DH/histidinol_DH"/>
</dbReference>
<dbReference type="Pfam" id="PF00171">
    <property type="entry name" value="Aldedh"/>
    <property type="match status" value="1"/>
</dbReference>
<evidence type="ECO:0000256" key="3">
    <source>
        <dbReference type="RuleBase" id="RU003345"/>
    </source>
</evidence>
<comment type="caution">
    <text evidence="6">The sequence shown here is derived from an EMBL/GenBank/DDBJ whole genome shotgun (WGS) entry which is preliminary data.</text>
</comment>
<keyword evidence="7" id="KW-1185">Reference proteome</keyword>
<dbReference type="InterPro" id="IPR016163">
    <property type="entry name" value="Ald_DH_C"/>
</dbReference>
<dbReference type="Gene3D" id="3.40.605.10">
    <property type="entry name" value="Aldehyde Dehydrogenase, Chain A, domain 1"/>
    <property type="match status" value="1"/>
</dbReference>
<dbReference type="RefSeq" id="WP_165300028.1">
    <property type="nucleotide sequence ID" value="NZ_JAAKZZ010000188.1"/>
</dbReference>
<dbReference type="PANTHER" id="PTHR11699">
    <property type="entry name" value="ALDEHYDE DEHYDROGENASE-RELATED"/>
    <property type="match status" value="1"/>
</dbReference>
<organism evidence="6 7">
    <name type="scientific">Streptomyces boncukensis</name>
    <dbReference type="NCBI Taxonomy" id="2711219"/>
    <lineage>
        <taxon>Bacteria</taxon>
        <taxon>Bacillati</taxon>
        <taxon>Actinomycetota</taxon>
        <taxon>Actinomycetes</taxon>
        <taxon>Kitasatosporales</taxon>
        <taxon>Streptomycetaceae</taxon>
        <taxon>Streptomyces</taxon>
    </lineage>
</organism>
<reference evidence="6 7" key="1">
    <citation type="submission" date="2020-02" db="EMBL/GenBank/DDBJ databases">
        <title>Whole-genome analyses of novel actinobacteria.</title>
        <authorList>
            <person name="Sahin N."/>
            <person name="Tatar D."/>
        </authorList>
    </citation>
    <scope>NUCLEOTIDE SEQUENCE [LARGE SCALE GENOMIC DNA]</scope>
    <source>
        <strain evidence="6 7">SB3404</strain>
    </source>
</reference>
<evidence type="ECO:0000313" key="7">
    <source>
        <dbReference type="Proteomes" id="UP000477722"/>
    </source>
</evidence>
<dbReference type="AlphaFoldDB" id="A0A6G4WYI5"/>
<dbReference type="PROSITE" id="PS00687">
    <property type="entry name" value="ALDEHYDE_DEHYDR_GLU"/>
    <property type="match status" value="1"/>
</dbReference>
<protein>
    <submittedName>
        <fullName evidence="6">Aldehyde dehydrogenase family protein</fullName>
    </submittedName>
</protein>
<accession>A0A6G4WYI5</accession>
<gene>
    <name evidence="6" type="ORF">G5C65_18785</name>
</gene>
<dbReference type="InterPro" id="IPR029510">
    <property type="entry name" value="Ald_DH_CS_GLU"/>
</dbReference>
<evidence type="ECO:0000256" key="2">
    <source>
        <dbReference type="PROSITE-ProRule" id="PRU10007"/>
    </source>
</evidence>
<proteinExistence type="inferred from homology"/>
<dbReference type="SUPFAM" id="SSF53720">
    <property type="entry name" value="ALDH-like"/>
    <property type="match status" value="1"/>
</dbReference>
<evidence type="ECO:0000256" key="1">
    <source>
        <dbReference type="ARBA" id="ARBA00023002"/>
    </source>
</evidence>
<feature type="region of interest" description="Disordered" evidence="4">
    <location>
        <begin position="1"/>
        <end position="22"/>
    </location>
</feature>
<name>A0A6G4WYI5_9ACTN</name>
<sequence>MSRPHVQNLIDGSWRDGPAVGETRAPATGETIGTFADADAGTARAAIGAARRAFAARDGGWARDRSLRARALLEMADRMEARRDELIALLSRENGKKLADAALEVDDAIPKLRYNAALALTDTGRAGETAPGSYSMTLHQPMGVAGVIVPWNAPVVLAVRSFAPALAAGCTVAMKMPAQTALTNGLLYEIVAATESLPPGVLNAFTESGNEGAPLLVSDPGTDVISYTGSTAVGRAIMASAAQRLKPCSLELGGKSPMLVFDDADLDAAVPVLTAAVTTFAGQFCMAGSRILAQAGVADALRQRMTAALEAVRPGPGDQPDTGMGPVVDREQALRIDGLVAEAGTYGKVLVRGGLLNPEGADAFLRPSLVETDDVDVPLVQREVFGPVATFEVFGDEDDAVRRANATEYGLAASVWTRDVDRPLRVARRVDAGTVWTNTWAVIRDQMEEGGFKQSGVGRLNGPRALSEFQEIKHLVHTV</sequence>
<evidence type="ECO:0000256" key="4">
    <source>
        <dbReference type="SAM" id="MobiDB-lite"/>
    </source>
</evidence>
<dbReference type="GO" id="GO:0016620">
    <property type="term" value="F:oxidoreductase activity, acting on the aldehyde or oxo group of donors, NAD or NADP as acceptor"/>
    <property type="evidence" value="ECO:0007669"/>
    <property type="project" value="InterPro"/>
</dbReference>
<feature type="active site" evidence="2">
    <location>
        <position position="251"/>
    </location>
</feature>
<dbReference type="InterPro" id="IPR015590">
    <property type="entry name" value="Aldehyde_DH_dom"/>
</dbReference>
<dbReference type="Gene3D" id="3.40.309.10">
    <property type="entry name" value="Aldehyde Dehydrogenase, Chain A, domain 2"/>
    <property type="match status" value="1"/>
</dbReference>